<evidence type="ECO:0000313" key="13">
    <source>
        <dbReference type="Proteomes" id="UP000053259"/>
    </source>
</evidence>
<dbReference type="STRING" id="253628.A0A0D1XY56"/>
<evidence type="ECO:0000256" key="6">
    <source>
        <dbReference type="ARBA" id="ARBA00022989"/>
    </source>
</evidence>
<evidence type="ECO:0000256" key="1">
    <source>
        <dbReference type="ARBA" id="ARBA00003064"/>
    </source>
</evidence>
<sequence>MPLLPKSSYYDGHYRQGASLIRARQPFLVKNIATGAALFAFTIAVYTYTLKAVGVDEFEDVKPARPPQSSQSNTEQSQQRS</sequence>
<dbReference type="PANTHER" id="PTHR15642:SF3">
    <property type="entry name" value="CYTOCHROME C OXIDASE ASSEMBLY FACTOR 3 HOMOLOG, MITOCHONDRIAL"/>
    <property type="match status" value="1"/>
</dbReference>
<dbReference type="PANTHER" id="PTHR15642">
    <property type="entry name" value="CYTOCHROME C OXIDASE ASSEMBLY FACTOR 3, MITOCHONDRIAL"/>
    <property type="match status" value="1"/>
</dbReference>
<dbReference type="InParanoid" id="A0A0D1XY56"/>
<keyword evidence="9" id="KW-0999">Mitochondrion inner membrane</keyword>
<evidence type="ECO:0000313" key="12">
    <source>
        <dbReference type="EMBL" id="KIW07751.1"/>
    </source>
</evidence>
<dbReference type="EMBL" id="KN847532">
    <property type="protein sequence ID" value="KIW07751.1"/>
    <property type="molecule type" value="Genomic_DNA"/>
</dbReference>
<dbReference type="HOGENOM" id="CLU_153999_2_1_1"/>
<reference evidence="12 13" key="1">
    <citation type="submission" date="2015-01" db="EMBL/GenBank/DDBJ databases">
        <title>The Genome Sequence of Ochroconis gallopava CBS43764.</title>
        <authorList>
            <consortium name="The Broad Institute Genomics Platform"/>
            <person name="Cuomo C."/>
            <person name="de Hoog S."/>
            <person name="Gorbushina A."/>
            <person name="Stielow B."/>
            <person name="Teixiera M."/>
            <person name="Abouelleil A."/>
            <person name="Chapman S.B."/>
            <person name="Priest M."/>
            <person name="Young S.K."/>
            <person name="Wortman J."/>
            <person name="Nusbaum C."/>
            <person name="Birren B."/>
        </authorList>
    </citation>
    <scope>NUCLEOTIDE SEQUENCE [LARGE SCALE GENOMIC DNA]</scope>
    <source>
        <strain evidence="12 13">CBS 43764</strain>
    </source>
</reference>
<feature type="domain" description="Cytochrome c oxidase assembly factor 3 mitochondrial coiled-coil" evidence="11">
    <location>
        <begin position="20"/>
        <end position="60"/>
    </location>
</feature>
<gene>
    <name evidence="12" type="ORF">PV09_01680</name>
</gene>
<comment type="similarity">
    <text evidence="3 9">Belongs to the COA3 family.</text>
</comment>
<evidence type="ECO:0000256" key="10">
    <source>
        <dbReference type="SAM" id="MobiDB-lite"/>
    </source>
</evidence>
<protein>
    <recommendedName>
        <fullName evidence="9">Cytochrome c oxidase assembly factor 3</fullName>
    </recommendedName>
</protein>
<comment type="subunit">
    <text evidence="4 9">Component of 250-400 kDa complexes called cytochrome oxidase assembly intermediates or COA complexes.</text>
</comment>
<keyword evidence="7 9" id="KW-0496">Mitochondrion</keyword>
<dbReference type="GO" id="GO:0005743">
    <property type="term" value="C:mitochondrial inner membrane"/>
    <property type="evidence" value="ECO:0007669"/>
    <property type="project" value="UniProtKB-UniRule"/>
</dbReference>
<dbReference type="GO" id="GO:0033617">
    <property type="term" value="P:mitochondrial respiratory chain complex IV assembly"/>
    <property type="evidence" value="ECO:0007669"/>
    <property type="project" value="UniProtKB-UniRule"/>
</dbReference>
<evidence type="ECO:0000256" key="5">
    <source>
        <dbReference type="ARBA" id="ARBA00022692"/>
    </source>
</evidence>
<dbReference type="InterPro" id="IPR041752">
    <property type="entry name" value="Coa3"/>
</dbReference>
<evidence type="ECO:0000256" key="9">
    <source>
        <dbReference type="RuleBase" id="RU367056"/>
    </source>
</evidence>
<dbReference type="Pfam" id="PF09813">
    <property type="entry name" value="Coa3_cc"/>
    <property type="match status" value="1"/>
</dbReference>
<dbReference type="RefSeq" id="XP_016217620.1">
    <property type="nucleotide sequence ID" value="XM_016354608.1"/>
</dbReference>
<comment type="subcellular location">
    <subcellularLocation>
        <location evidence="2">Mitochondrion membrane</location>
        <topology evidence="2">Single-pass membrane protein</topology>
    </subcellularLocation>
</comment>
<comment type="function">
    <text evidence="1 9">Required for assembly of cytochrome c oxidase (complex IV).</text>
</comment>
<keyword evidence="6 9" id="KW-1133">Transmembrane helix</keyword>
<evidence type="ECO:0000256" key="3">
    <source>
        <dbReference type="ARBA" id="ARBA00007035"/>
    </source>
</evidence>
<dbReference type="Proteomes" id="UP000053259">
    <property type="component" value="Unassembled WGS sequence"/>
</dbReference>
<evidence type="ECO:0000256" key="7">
    <source>
        <dbReference type="ARBA" id="ARBA00023128"/>
    </source>
</evidence>
<keyword evidence="5 9" id="KW-0812">Transmembrane</keyword>
<evidence type="ECO:0000259" key="11">
    <source>
        <dbReference type="Pfam" id="PF09813"/>
    </source>
</evidence>
<proteinExistence type="inferred from homology"/>
<dbReference type="OrthoDB" id="10018333at2759"/>
<dbReference type="GeneID" id="27309653"/>
<keyword evidence="13" id="KW-1185">Reference proteome</keyword>
<name>A0A0D1XY56_9PEZI</name>
<feature type="transmembrane region" description="Helical" evidence="9">
    <location>
        <begin position="27"/>
        <end position="48"/>
    </location>
</feature>
<accession>A0A0D1XY56</accession>
<evidence type="ECO:0000256" key="8">
    <source>
        <dbReference type="ARBA" id="ARBA00023136"/>
    </source>
</evidence>
<dbReference type="InterPro" id="IPR018628">
    <property type="entry name" value="Coa3_CC"/>
</dbReference>
<organism evidence="12 13">
    <name type="scientific">Verruconis gallopava</name>
    <dbReference type="NCBI Taxonomy" id="253628"/>
    <lineage>
        <taxon>Eukaryota</taxon>
        <taxon>Fungi</taxon>
        <taxon>Dikarya</taxon>
        <taxon>Ascomycota</taxon>
        <taxon>Pezizomycotina</taxon>
        <taxon>Dothideomycetes</taxon>
        <taxon>Pleosporomycetidae</taxon>
        <taxon>Venturiales</taxon>
        <taxon>Sympoventuriaceae</taxon>
        <taxon>Verruconis</taxon>
    </lineage>
</organism>
<dbReference type="AlphaFoldDB" id="A0A0D1XY56"/>
<keyword evidence="8 9" id="KW-0472">Membrane</keyword>
<feature type="compositionally biased region" description="Low complexity" evidence="10">
    <location>
        <begin position="68"/>
        <end position="81"/>
    </location>
</feature>
<evidence type="ECO:0000256" key="2">
    <source>
        <dbReference type="ARBA" id="ARBA00004304"/>
    </source>
</evidence>
<dbReference type="VEuPathDB" id="FungiDB:PV09_01680"/>
<evidence type="ECO:0000256" key="4">
    <source>
        <dbReference type="ARBA" id="ARBA00011351"/>
    </source>
</evidence>
<feature type="region of interest" description="Disordered" evidence="10">
    <location>
        <begin position="60"/>
        <end position="81"/>
    </location>
</feature>